<gene>
    <name evidence="2" type="ORF">CB5_LOCUS4213</name>
</gene>
<feature type="region of interest" description="Disordered" evidence="1">
    <location>
        <begin position="100"/>
        <end position="146"/>
    </location>
</feature>
<dbReference type="PANTHER" id="PTHR31065:SF56">
    <property type="entry name" value="OS11G0428700 PROTEIN"/>
    <property type="match status" value="1"/>
</dbReference>
<organism evidence="2">
    <name type="scientific">Ananas comosus var. bracteatus</name>
    <name type="common">red pineapple</name>
    <dbReference type="NCBI Taxonomy" id="296719"/>
    <lineage>
        <taxon>Eukaryota</taxon>
        <taxon>Viridiplantae</taxon>
        <taxon>Streptophyta</taxon>
        <taxon>Embryophyta</taxon>
        <taxon>Tracheophyta</taxon>
        <taxon>Spermatophyta</taxon>
        <taxon>Magnoliopsida</taxon>
        <taxon>Liliopsida</taxon>
        <taxon>Poales</taxon>
        <taxon>Bromeliaceae</taxon>
        <taxon>Bromelioideae</taxon>
        <taxon>Ananas</taxon>
    </lineage>
</organism>
<feature type="compositionally biased region" description="Low complexity" evidence="1">
    <location>
        <begin position="100"/>
        <end position="119"/>
    </location>
</feature>
<name>A0A6V7NQW6_ANACO</name>
<evidence type="ECO:0000313" key="2">
    <source>
        <dbReference type="EMBL" id="CAD1821002.1"/>
    </source>
</evidence>
<feature type="region of interest" description="Disordered" evidence="1">
    <location>
        <begin position="162"/>
        <end position="192"/>
    </location>
</feature>
<dbReference type="PROSITE" id="PS51257">
    <property type="entry name" value="PROKAR_LIPOPROTEIN"/>
    <property type="match status" value="1"/>
</dbReference>
<protein>
    <submittedName>
        <fullName evidence="2">Uncharacterized protein</fullName>
    </submittedName>
</protein>
<proteinExistence type="predicted"/>
<reference evidence="2" key="1">
    <citation type="submission" date="2020-07" db="EMBL/GenBank/DDBJ databases">
        <authorList>
            <person name="Lin J."/>
        </authorList>
    </citation>
    <scope>NUCLEOTIDE SEQUENCE</scope>
</reference>
<dbReference type="AlphaFoldDB" id="A0A6V7NQW6"/>
<accession>A0A6V7NQW6</accession>
<dbReference type="EMBL" id="LR862141">
    <property type="protein sequence ID" value="CAD1821002.1"/>
    <property type="molecule type" value="Genomic_DNA"/>
</dbReference>
<evidence type="ECO:0000256" key="1">
    <source>
        <dbReference type="SAM" id="MobiDB-lite"/>
    </source>
</evidence>
<dbReference type="PANTHER" id="PTHR31065">
    <property type="entry name" value="PLATZ TRANSCRIPTION FACTOR FAMILY PROTEIN"/>
    <property type="match status" value="1"/>
</dbReference>
<sequence>MTMRRAAAAAAAATLVPPWLEPLLATQFFSACPDHADAARSECNMFCLDCRPSPPAFCFYCRSDTHPATASSRYGGRRTTTWCAWRRWRRRWTSAGCRRTSSTARGCSSSTSARSRAAEGPPPPGRPRRPRTTARSAPAPSSTPSALLLGCKLVRIKRNGDASFTPTEASVSASASGSGSGGGDGDDNKRGG</sequence>
<feature type="compositionally biased region" description="Low complexity" evidence="1">
    <location>
        <begin position="133"/>
        <end position="146"/>
    </location>
</feature>